<dbReference type="Proteomes" id="UP000009232">
    <property type="component" value="Chromosome"/>
</dbReference>
<keyword evidence="1" id="KW-0472">Membrane</keyword>
<dbReference type="AlphaFoldDB" id="F6D8X1"/>
<dbReference type="KEGG" id="tcy:Thicy_1204"/>
<organism evidence="2 3">
    <name type="scientific">Thiomicrospira cyclica (strain DSM 14477 / JCM 11371 / ALM1)</name>
    <name type="common">Thioalkalimicrobium cyclicum</name>
    <dbReference type="NCBI Taxonomy" id="717773"/>
    <lineage>
        <taxon>Bacteria</taxon>
        <taxon>Pseudomonadati</taxon>
        <taxon>Pseudomonadota</taxon>
        <taxon>Gammaproteobacteria</taxon>
        <taxon>Thiotrichales</taxon>
        <taxon>Piscirickettsiaceae</taxon>
        <taxon>Thiomicrospira</taxon>
    </lineage>
</organism>
<accession>F6D8X1</accession>
<sequence>MVTANLSRTISAVLLATLLSMAWLPSPGLAIGITPTLMHGESIQLTLRSDNTHAEFDRMDLTPLRAHFHIDVRYPAVDRVRLTLTPYQPGLIETPALRSGTLQLPAQRLEVVANPAMALDWSVAPEQGWLGDWWSQQVDITLVDEALSLNVHMPHMPGLETAPMARLSNQQARLQWAQRLDEPGSFQRSAPSIRVATRQGGVWAFYAPPQVLKVQARPSYIPPSLPSGPVVWQWQRPKLMISGRVYELRTEWAALASDHLPPLGNLLQQQLRANLVDVEWLFQRREQTVEWQAEGRTLIHQWVQPFRLEGIQWGYYAPVDWLYFDRHSQQLQQKTLEPQWFIALPLWLWLTLMALVLAAGLVVFSLLVWLVWGIYNRASLWRIVHRPVTTPAEASATWLSLLDWSQRVNMGRPASQQAWLDAYQQRYNRVCPYQAQILALRPWLFAPQTDSQRPNQLK</sequence>
<protein>
    <submittedName>
        <fullName evidence="2">Uncharacterized protein</fullName>
    </submittedName>
</protein>
<evidence type="ECO:0000256" key="1">
    <source>
        <dbReference type="SAM" id="Phobius"/>
    </source>
</evidence>
<proteinExistence type="predicted"/>
<keyword evidence="1" id="KW-1133">Transmembrane helix</keyword>
<dbReference type="RefSeq" id="WP_013835747.1">
    <property type="nucleotide sequence ID" value="NC_015581.1"/>
</dbReference>
<feature type="transmembrane region" description="Helical" evidence="1">
    <location>
        <begin position="346"/>
        <end position="372"/>
    </location>
</feature>
<evidence type="ECO:0000313" key="2">
    <source>
        <dbReference type="EMBL" id="AEG31971.1"/>
    </source>
</evidence>
<keyword evidence="3" id="KW-1185">Reference proteome</keyword>
<dbReference type="OrthoDB" id="5613693at2"/>
<dbReference type="HOGENOM" id="CLU_612406_0_0_6"/>
<keyword evidence="1" id="KW-0812">Transmembrane</keyword>
<name>F6D8X1_THICA</name>
<reference evidence="2 3" key="1">
    <citation type="submission" date="2011-05" db="EMBL/GenBank/DDBJ databases">
        <title>Complete sequence of Thioalkalimicrobium cyclicum ALM1.</title>
        <authorList>
            <consortium name="US DOE Joint Genome Institute"/>
            <person name="Lucas S."/>
            <person name="Han J."/>
            <person name="Lapidus A."/>
            <person name="Cheng J.-F."/>
            <person name="Goodwin L."/>
            <person name="Pitluck S."/>
            <person name="Peters L."/>
            <person name="Mikhailova N."/>
            <person name="Davenport K."/>
            <person name="Han C."/>
            <person name="Tapia R."/>
            <person name="Land M."/>
            <person name="Hauser L."/>
            <person name="Kyrpides N."/>
            <person name="Ivanova N."/>
            <person name="Pagani I."/>
            <person name="Kappler U."/>
            <person name="Woyke T."/>
        </authorList>
    </citation>
    <scope>NUCLEOTIDE SEQUENCE [LARGE SCALE GENOMIC DNA]</scope>
    <source>
        <strain evidence="3">DSM 14477 / JCM 11371 / ALM1</strain>
    </source>
</reference>
<dbReference type="eggNOG" id="COG2317">
    <property type="taxonomic scope" value="Bacteria"/>
</dbReference>
<dbReference type="STRING" id="717773.Thicy_1204"/>
<gene>
    <name evidence="2" type="ordered locus">Thicy_1204</name>
</gene>
<dbReference type="EMBL" id="CP002776">
    <property type="protein sequence ID" value="AEG31971.1"/>
    <property type="molecule type" value="Genomic_DNA"/>
</dbReference>
<evidence type="ECO:0000313" key="3">
    <source>
        <dbReference type="Proteomes" id="UP000009232"/>
    </source>
</evidence>